<keyword evidence="1" id="KW-0732">Signal</keyword>
<organism evidence="2 3">
    <name type="scientific">Trichonephila clavipes</name>
    <name type="common">Golden silk orbweaver</name>
    <name type="synonym">Nephila clavipes</name>
    <dbReference type="NCBI Taxonomy" id="2585209"/>
    <lineage>
        <taxon>Eukaryota</taxon>
        <taxon>Metazoa</taxon>
        <taxon>Ecdysozoa</taxon>
        <taxon>Arthropoda</taxon>
        <taxon>Chelicerata</taxon>
        <taxon>Arachnida</taxon>
        <taxon>Araneae</taxon>
        <taxon>Araneomorphae</taxon>
        <taxon>Entelegynae</taxon>
        <taxon>Araneoidea</taxon>
        <taxon>Nephilidae</taxon>
        <taxon>Trichonephila</taxon>
    </lineage>
</organism>
<evidence type="ECO:0000313" key="2">
    <source>
        <dbReference type="EMBL" id="GFY28306.1"/>
    </source>
</evidence>
<reference evidence="2" key="1">
    <citation type="submission" date="2020-08" db="EMBL/GenBank/DDBJ databases">
        <title>Multicomponent nature underlies the extraordinary mechanical properties of spider dragline silk.</title>
        <authorList>
            <person name="Kono N."/>
            <person name="Nakamura H."/>
            <person name="Mori M."/>
            <person name="Yoshida Y."/>
            <person name="Ohtoshi R."/>
            <person name="Malay A.D."/>
            <person name="Moran D.A.P."/>
            <person name="Tomita M."/>
            <person name="Numata K."/>
            <person name="Arakawa K."/>
        </authorList>
    </citation>
    <scope>NUCLEOTIDE SEQUENCE</scope>
</reference>
<name>A0A8X7BDY8_TRICX</name>
<comment type="caution">
    <text evidence="2">The sequence shown here is derived from an EMBL/GenBank/DDBJ whole genome shotgun (WGS) entry which is preliminary data.</text>
</comment>
<proteinExistence type="predicted"/>
<keyword evidence="3" id="KW-1185">Reference proteome</keyword>
<dbReference type="EMBL" id="BMAU01021383">
    <property type="protein sequence ID" value="GFY28306.1"/>
    <property type="molecule type" value="Genomic_DNA"/>
</dbReference>
<dbReference type="Proteomes" id="UP000887159">
    <property type="component" value="Unassembled WGS sequence"/>
</dbReference>
<protein>
    <submittedName>
        <fullName evidence="2">Uncharacterized protein</fullName>
    </submittedName>
</protein>
<gene>
    <name evidence="2" type="ORF">TNCV_4396391</name>
</gene>
<accession>A0A8X7BDY8</accession>
<evidence type="ECO:0000256" key="1">
    <source>
        <dbReference type="SAM" id="SignalP"/>
    </source>
</evidence>
<feature type="signal peptide" evidence="1">
    <location>
        <begin position="1"/>
        <end position="18"/>
    </location>
</feature>
<dbReference type="AlphaFoldDB" id="A0A8X7BDY8"/>
<feature type="chain" id="PRO_5036454267" evidence="1">
    <location>
        <begin position="19"/>
        <end position="140"/>
    </location>
</feature>
<evidence type="ECO:0000313" key="3">
    <source>
        <dbReference type="Proteomes" id="UP000887159"/>
    </source>
</evidence>
<sequence length="140" mass="15375">MSCVIGMISVWLAEICPASDVCPVCWRQNSDLRRGMSSVSVEELCPATGVLPLSLEAELCPEVCPVAWRKTRSCVIDMISVQEAELCPASGVCPVGWRQNSVLHQELKGGRIMFNVRGMAVDFAVRTLTCVRRVSSFQVE</sequence>